<organism evidence="9 10">
    <name type="scientific">Chlorobium ferrooxidans DSM 13031</name>
    <dbReference type="NCBI Taxonomy" id="377431"/>
    <lineage>
        <taxon>Bacteria</taxon>
        <taxon>Pseudomonadati</taxon>
        <taxon>Chlorobiota</taxon>
        <taxon>Chlorobiia</taxon>
        <taxon>Chlorobiales</taxon>
        <taxon>Chlorobiaceae</taxon>
        <taxon>Chlorobium/Pelodictyon group</taxon>
        <taxon>Chlorobium</taxon>
    </lineage>
</organism>
<protein>
    <submittedName>
        <fullName evidence="9">Uncharacterized protein</fullName>
    </submittedName>
</protein>
<dbReference type="AlphaFoldDB" id="Q0YT48"/>
<evidence type="ECO:0000256" key="1">
    <source>
        <dbReference type="ARBA" id="ARBA00004496"/>
    </source>
</evidence>
<evidence type="ECO:0000313" key="10">
    <source>
        <dbReference type="Proteomes" id="UP000004162"/>
    </source>
</evidence>
<keyword evidence="4" id="KW-0808">Transferase</keyword>
<dbReference type="GO" id="GO:0008168">
    <property type="term" value="F:methyltransferase activity"/>
    <property type="evidence" value="ECO:0007669"/>
    <property type="project" value="UniProtKB-KW"/>
</dbReference>
<keyword evidence="2" id="KW-0963">Cytoplasm</keyword>
<dbReference type="GO" id="GO:0003723">
    <property type="term" value="F:RNA binding"/>
    <property type="evidence" value="ECO:0007669"/>
    <property type="project" value="InterPro"/>
</dbReference>
<dbReference type="InterPro" id="IPR019614">
    <property type="entry name" value="SAM-dep_methyl-trfase"/>
</dbReference>
<dbReference type="GO" id="GO:0032259">
    <property type="term" value="P:methylation"/>
    <property type="evidence" value="ECO:0007669"/>
    <property type="project" value="UniProtKB-KW"/>
</dbReference>
<dbReference type="InterPro" id="IPR041532">
    <property type="entry name" value="RlmI-like_PUA"/>
</dbReference>
<dbReference type="InterPro" id="IPR029063">
    <property type="entry name" value="SAM-dependent_MTases_sf"/>
</dbReference>
<sequence length="408" mass="46077">MYNAALSKPLPIFHPMHALYLKPKEHHRIQKGHLWVFSNELANVPRDIAAGETVQLFTHDKKFMGTGFYNPHSLIAFRLLTRKDEQPDKDFFLKRFLEALKLREKTYSPEETNAYRLVHGESDGLPGLIVDRFNQAIVLQAFSAGMDVHLPLITGVLQELFKPEVIVVRNESILRELEGIPLYKDVVMGDRKATKQTIYDAGISYDVDVFEGQKTGFFLDQRENRRVIRKFAKDAEVLDVFTNDGGFALNALYGGAKSAILVDASQEALQRAEHNAKLNNFSEYSLVAADAFDMLEQMGEAKESFDLVILDPPSFTKSRKNLPGALKGYKRLNKLGMQLVKNGGFLATASCSHHVSEEDFLQTVHQAALAAGCQLRLIYKNSQPFDHPVLLSMPETSYLKFACFYLTR</sequence>
<keyword evidence="5" id="KW-0949">S-adenosyl-L-methionine</keyword>
<dbReference type="CDD" id="cd21153">
    <property type="entry name" value="PUA_RlmI"/>
    <property type="match status" value="1"/>
</dbReference>
<dbReference type="CDD" id="cd02440">
    <property type="entry name" value="AdoMet_MTases"/>
    <property type="match status" value="1"/>
</dbReference>
<dbReference type="Pfam" id="PF17785">
    <property type="entry name" value="PUA_3"/>
    <property type="match status" value="1"/>
</dbReference>
<evidence type="ECO:0000256" key="3">
    <source>
        <dbReference type="ARBA" id="ARBA00022603"/>
    </source>
</evidence>
<dbReference type="PANTHER" id="PTHR42873:SF1">
    <property type="entry name" value="S-ADENOSYLMETHIONINE-DEPENDENT METHYLTRANSFERASE DOMAIN-CONTAINING PROTEIN"/>
    <property type="match status" value="1"/>
</dbReference>
<dbReference type="InterPro" id="IPR036974">
    <property type="entry name" value="PUA_sf"/>
</dbReference>
<name>Q0YT48_9CHLB</name>
<reference evidence="9 10" key="1">
    <citation type="submission" date="2006-07" db="EMBL/GenBank/DDBJ databases">
        <title>Annotation of the draft genome assembly of Chlorobium ferroxidans DSM 13031.</title>
        <authorList>
            <consortium name="US DOE Joint Genome Institute (JGI-ORNL)"/>
            <person name="Larimer F."/>
            <person name="Land M."/>
            <person name="Hauser L."/>
        </authorList>
    </citation>
    <scope>NUCLEOTIDE SEQUENCE [LARGE SCALE GENOMIC DNA]</scope>
    <source>
        <strain evidence="9 10">DSM 13031</strain>
    </source>
</reference>
<reference evidence="9 10" key="2">
    <citation type="submission" date="2006-07" db="EMBL/GenBank/DDBJ databases">
        <title>Sequencing of the draft genome and assembly of Chlorobium ferroxidans DSM 13031.</title>
        <authorList>
            <consortium name="US DOE Joint Genome Institute (JGI-PGF)"/>
            <person name="Copeland A."/>
            <person name="Lucas S."/>
            <person name="Lapidus A."/>
            <person name="Barry K."/>
            <person name="Glavina del Rio T."/>
            <person name="Dalin E."/>
            <person name="Tice H."/>
            <person name="Bruce D."/>
            <person name="Pitluck S."/>
            <person name="Richardson P."/>
        </authorList>
    </citation>
    <scope>NUCLEOTIDE SEQUENCE [LARGE SCALE GENOMIC DNA]</scope>
    <source>
        <strain evidence="9 10">DSM 13031</strain>
    </source>
</reference>
<evidence type="ECO:0000256" key="4">
    <source>
        <dbReference type="ARBA" id="ARBA00022679"/>
    </source>
</evidence>
<evidence type="ECO:0000259" key="8">
    <source>
        <dbReference type="Pfam" id="PF17785"/>
    </source>
</evidence>
<gene>
    <name evidence="9" type="ORF">CferDRAFT_1344</name>
</gene>
<comment type="subcellular location">
    <subcellularLocation>
        <location evidence="1">Cytoplasm</location>
    </subcellularLocation>
</comment>
<dbReference type="Gene3D" id="2.30.130.10">
    <property type="entry name" value="PUA domain"/>
    <property type="match status" value="1"/>
</dbReference>
<feature type="domain" description="RlmI-like PUA" evidence="8">
    <location>
        <begin position="19"/>
        <end position="82"/>
    </location>
</feature>
<dbReference type="SUPFAM" id="SSF88697">
    <property type="entry name" value="PUA domain-like"/>
    <property type="match status" value="1"/>
</dbReference>
<dbReference type="CDD" id="cd11572">
    <property type="entry name" value="RlmI_M_like"/>
    <property type="match status" value="1"/>
</dbReference>
<evidence type="ECO:0000256" key="6">
    <source>
        <dbReference type="ARBA" id="ARBA00038091"/>
    </source>
</evidence>
<feature type="domain" description="S-adenosylmethionine-dependent methyltransferase" evidence="7">
    <location>
        <begin position="197"/>
        <end position="349"/>
    </location>
</feature>
<dbReference type="EMBL" id="AASE01000004">
    <property type="protein sequence ID" value="EAT59417.1"/>
    <property type="molecule type" value="Genomic_DNA"/>
</dbReference>
<dbReference type="InterPro" id="IPR015947">
    <property type="entry name" value="PUA-like_sf"/>
</dbReference>
<dbReference type="Gene3D" id="3.40.50.150">
    <property type="entry name" value="Vaccinia Virus protein VP39"/>
    <property type="match status" value="1"/>
</dbReference>
<proteinExistence type="inferred from homology"/>
<evidence type="ECO:0000256" key="2">
    <source>
        <dbReference type="ARBA" id="ARBA00022490"/>
    </source>
</evidence>
<accession>Q0YT48</accession>
<comment type="caution">
    <text evidence="9">The sequence shown here is derived from an EMBL/GenBank/DDBJ whole genome shotgun (WGS) entry which is preliminary data.</text>
</comment>
<keyword evidence="10" id="KW-1185">Reference proteome</keyword>
<dbReference type="Proteomes" id="UP000004162">
    <property type="component" value="Unassembled WGS sequence"/>
</dbReference>
<comment type="similarity">
    <text evidence="6">Belongs to the methyltransferase superfamily. RlmI family.</text>
</comment>
<evidence type="ECO:0000259" key="7">
    <source>
        <dbReference type="Pfam" id="PF10672"/>
    </source>
</evidence>
<dbReference type="PANTHER" id="PTHR42873">
    <property type="entry name" value="RIBOSOMAL RNA LARGE SUBUNIT METHYLTRANSFERASE"/>
    <property type="match status" value="1"/>
</dbReference>
<dbReference type="GO" id="GO:0005737">
    <property type="term" value="C:cytoplasm"/>
    <property type="evidence" value="ECO:0007669"/>
    <property type="project" value="UniProtKB-SubCell"/>
</dbReference>
<dbReference type="Pfam" id="PF10672">
    <property type="entry name" value="Methyltrans_SAM"/>
    <property type="match status" value="1"/>
</dbReference>
<evidence type="ECO:0000256" key="5">
    <source>
        <dbReference type="ARBA" id="ARBA00022691"/>
    </source>
</evidence>
<evidence type="ECO:0000313" key="9">
    <source>
        <dbReference type="EMBL" id="EAT59417.1"/>
    </source>
</evidence>
<keyword evidence="3" id="KW-0489">Methyltransferase</keyword>
<dbReference type="PROSITE" id="PS50890">
    <property type="entry name" value="PUA"/>
    <property type="match status" value="1"/>
</dbReference>
<dbReference type="SUPFAM" id="SSF53335">
    <property type="entry name" value="S-adenosyl-L-methionine-dependent methyltransferases"/>
    <property type="match status" value="1"/>
</dbReference>
<dbReference type="Gene3D" id="3.30.750.80">
    <property type="entry name" value="RNA methyltransferase domain (HRMD) like"/>
    <property type="match status" value="1"/>
</dbReference>